<protein>
    <submittedName>
        <fullName evidence="1">Uncharacterized protein</fullName>
    </submittedName>
</protein>
<dbReference type="Proteomes" id="UP001202117">
    <property type="component" value="Unassembled WGS sequence"/>
</dbReference>
<keyword evidence="2" id="KW-1185">Reference proteome</keyword>
<reference evidence="1 2" key="1">
    <citation type="submission" date="2022-02" db="EMBL/GenBank/DDBJ databases">
        <title>Halomonas fukangensis sp. nov., a halophilic bacterium isolated from a bulk soil of Kalidium foliatum at Fukang.</title>
        <authorList>
            <person name="Huang Y."/>
        </authorList>
    </citation>
    <scope>NUCLEOTIDE SEQUENCE [LARGE SCALE GENOMIC DNA]</scope>
    <source>
        <strain evidence="1 2">EGI 63088</strain>
    </source>
</reference>
<evidence type="ECO:0000313" key="1">
    <source>
        <dbReference type="EMBL" id="MCH4563821.1"/>
    </source>
</evidence>
<dbReference type="RefSeq" id="WP_240568453.1">
    <property type="nucleotide sequence ID" value="NZ_JAKVPY010000012.1"/>
</dbReference>
<accession>A0ABS9RVG3</accession>
<proteinExistence type="predicted"/>
<dbReference type="EMBL" id="JAKVPY010000012">
    <property type="protein sequence ID" value="MCH4563821.1"/>
    <property type="molecule type" value="Genomic_DNA"/>
</dbReference>
<gene>
    <name evidence="1" type="ORF">MKP05_11835</name>
</gene>
<dbReference type="PROSITE" id="PS51257">
    <property type="entry name" value="PROKAR_LIPOPROTEIN"/>
    <property type="match status" value="1"/>
</dbReference>
<comment type="caution">
    <text evidence="1">The sequence shown here is derived from an EMBL/GenBank/DDBJ whole genome shotgun (WGS) entry which is preliminary data.</text>
</comment>
<sequence length="315" mass="35745">MHGKTARSQHVSHQANQHSILSCFQAPEAPYHMALRSLSEDLSPLPNVEKEVPSGKAVYQERIALTPRFRSNLARFAGIVLPRESATLELQIITPVSLAQLDPTGSISSIGNWSILMEDEASRLALWLLNINARHFLEYARPDRFSGTAARLESFREFMRINEFKCDEVVLASSIVLEIYGLRKADDIDYLALGEEKFSMRGIESQDSHLFYHCLSKQELITNPDWHFQIDGIRFISLSQLKKFKKNRSSPHKDCHDVGMMEALESGSCVGLWRHRVLHKLCSIYLRSRKNSVRALRSSSLYSLVRSICRSLGGS</sequence>
<organism evidence="1 2">
    <name type="scientific">Halomonas flagellata</name>
    <dbReference type="NCBI Taxonomy" id="2920385"/>
    <lineage>
        <taxon>Bacteria</taxon>
        <taxon>Pseudomonadati</taxon>
        <taxon>Pseudomonadota</taxon>
        <taxon>Gammaproteobacteria</taxon>
        <taxon>Oceanospirillales</taxon>
        <taxon>Halomonadaceae</taxon>
        <taxon>Halomonas</taxon>
    </lineage>
</organism>
<name>A0ABS9RVG3_9GAMM</name>
<evidence type="ECO:0000313" key="2">
    <source>
        <dbReference type="Proteomes" id="UP001202117"/>
    </source>
</evidence>